<comment type="function">
    <text evidence="2 11">Catalyzes the removal of elemental sulfur and selenium atoms from L-cysteine, L-cystine, L-selenocysteine, and L-selenocystine to produce L-alanine.</text>
</comment>
<evidence type="ECO:0000256" key="5">
    <source>
        <dbReference type="ARBA" id="ARBA00012239"/>
    </source>
</evidence>
<dbReference type="InterPro" id="IPR015424">
    <property type="entry name" value="PyrdxlP-dep_Trfase"/>
</dbReference>
<comment type="catalytic activity">
    <reaction evidence="9 11">
        <text>(sulfur carrier)-H + L-cysteine = (sulfur carrier)-SH + L-alanine</text>
        <dbReference type="Rhea" id="RHEA:43892"/>
        <dbReference type="Rhea" id="RHEA-COMP:14737"/>
        <dbReference type="Rhea" id="RHEA-COMP:14739"/>
        <dbReference type="ChEBI" id="CHEBI:29917"/>
        <dbReference type="ChEBI" id="CHEBI:35235"/>
        <dbReference type="ChEBI" id="CHEBI:57972"/>
        <dbReference type="ChEBI" id="CHEBI:64428"/>
        <dbReference type="EC" id="2.8.1.7"/>
    </reaction>
</comment>
<evidence type="ECO:0000256" key="9">
    <source>
        <dbReference type="ARBA" id="ARBA00050776"/>
    </source>
</evidence>
<evidence type="ECO:0000256" key="8">
    <source>
        <dbReference type="ARBA" id="ARBA00022898"/>
    </source>
</evidence>
<organism evidence="13 14">
    <name type="scientific">Tabrizicola soli</name>
    <dbReference type="NCBI Taxonomy" id="2185115"/>
    <lineage>
        <taxon>Bacteria</taxon>
        <taxon>Pseudomonadati</taxon>
        <taxon>Pseudomonadota</taxon>
        <taxon>Alphaproteobacteria</taxon>
        <taxon>Rhodobacterales</taxon>
        <taxon>Paracoccaceae</taxon>
        <taxon>Tabrizicola</taxon>
    </lineage>
</organism>
<comment type="similarity">
    <text evidence="4 11">Belongs to the class-V pyridoxal-phosphate-dependent aminotransferase family. Csd subfamily.</text>
</comment>
<dbReference type="Proteomes" id="UP001595445">
    <property type="component" value="Unassembled WGS sequence"/>
</dbReference>
<dbReference type="SUPFAM" id="SSF53383">
    <property type="entry name" value="PLP-dependent transferases"/>
    <property type="match status" value="1"/>
</dbReference>
<feature type="domain" description="Aminotransferase class V" evidence="12">
    <location>
        <begin position="24"/>
        <end position="394"/>
    </location>
</feature>
<name>A0ABV7DW11_9RHOB</name>
<comment type="caution">
    <text evidence="13">The sequence shown here is derived from an EMBL/GenBank/DDBJ whole genome shotgun (WGS) entry which is preliminary data.</text>
</comment>
<evidence type="ECO:0000256" key="11">
    <source>
        <dbReference type="RuleBase" id="RU004506"/>
    </source>
</evidence>
<dbReference type="Pfam" id="PF00266">
    <property type="entry name" value="Aminotran_5"/>
    <property type="match status" value="1"/>
</dbReference>
<evidence type="ECO:0000259" key="12">
    <source>
        <dbReference type="Pfam" id="PF00266"/>
    </source>
</evidence>
<dbReference type="PANTHER" id="PTHR43586">
    <property type="entry name" value="CYSTEINE DESULFURASE"/>
    <property type="match status" value="1"/>
</dbReference>
<dbReference type="EC" id="2.8.1.7" evidence="5 11"/>
<dbReference type="EMBL" id="JBHRSM010000025">
    <property type="protein sequence ID" value="MFC3087318.1"/>
    <property type="molecule type" value="Genomic_DNA"/>
</dbReference>
<sequence length="406" mass="44049">MYDLAKIRADFPILSRQVNGKPLVYLDNGASAQKPQVVIDAVTRGYAEEYANVHRGLHYLSNLATEKYESTRGTIARFLNAASEEEIVFTTGTTEGINLVSYAWAAPRLQPGDEIVLSVMEHHANIVPWHFLRERQGVVLKWVEVDGNGDLDPQAVIDAIGPRTKLVAVTQMSNVLGTVVDVAAICRGAREKGVPVLVDGSQSSVHMPVDVQAIGCDFYAITGHKLYGPSGSGAIWISRERQAEMRPFLGGGDMIREVTRDTVTWNDPPMKFEAGTPGIVQQIGLGVALDYLMGLGMANIAAHERSLRDYARDRLQGLNWLNVQGNSAGKGAIFSFTMQGAAHAHDISTILDKRGIAVRAGTHCAMPLMTHLGITASCRASFGLYNTVEEVDVLVSALELAHELFA</sequence>
<dbReference type="InterPro" id="IPR010970">
    <property type="entry name" value="Cys_dSase_SufS"/>
</dbReference>
<gene>
    <name evidence="13" type="ORF">ACFOD6_14790</name>
</gene>
<dbReference type="Gene3D" id="3.90.1150.10">
    <property type="entry name" value="Aspartate Aminotransferase, domain 1"/>
    <property type="match status" value="1"/>
</dbReference>
<comment type="function">
    <text evidence="3">Catalyzes the removal of elemental sulfur atoms from cysteine to produce alanine. Seems to participate in the biosynthesis of the nitrogenase metalloclusters by providing the inorganic sulfur required for the Fe-S core formation.</text>
</comment>
<evidence type="ECO:0000256" key="7">
    <source>
        <dbReference type="ARBA" id="ARBA00022679"/>
    </source>
</evidence>
<dbReference type="NCBIfam" id="TIGR01979">
    <property type="entry name" value="sufS"/>
    <property type="match status" value="1"/>
</dbReference>
<dbReference type="PANTHER" id="PTHR43586:SF8">
    <property type="entry name" value="CYSTEINE DESULFURASE 1, CHLOROPLASTIC"/>
    <property type="match status" value="1"/>
</dbReference>
<dbReference type="InterPro" id="IPR016454">
    <property type="entry name" value="Cysteine_dSase"/>
</dbReference>
<keyword evidence="14" id="KW-1185">Reference proteome</keyword>
<dbReference type="PROSITE" id="PS00595">
    <property type="entry name" value="AA_TRANSFER_CLASS_5"/>
    <property type="match status" value="1"/>
</dbReference>
<keyword evidence="7 11" id="KW-0808">Transferase</keyword>
<evidence type="ECO:0000256" key="2">
    <source>
        <dbReference type="ARBA" id="ARBA00002824"/>
    </source>
</evidence>
<dbReference type="InterPro" id="IPR015421">
    <property type="entry name" value="PyrdxlP-dep_Trfase_major"/>
</dbReference>
<accession>A0ABV7DW11</accession>
<evidence type="ECO:0000313" key="14">
    <source>
        <dbReference type="Proteomes" id="UP001595445"/>
    </source>
</evidence>
<evidence type="ECO:0000313" key="13">
    <source>
        <dbReference type="EMBL" id="MFC3087318.1"/>
    </source>
</evidence>
<dbReference type="InterPro" id="IPR020578">
    <property type="entry name" value="Aminotrans_V_PyrdxlP_BS"/>
</dbReference>
<comment type="cofactor">
    <cofactor evidence="1 10">
        <name>pyridoxal 5'-phosphate</name>
        <dbReference type="ChEBI" id="CHEBI:597326"/>
    </cofactor>
</comment>
<dbReference type="InterPro" id="IPR015422">
    <property type="entry name" value="PyrdxlP-dep_Trfase_small"/>
</dbReference>
<dbReference type="InterPro" id="IPR000192">
    <property type="entry name" value="Aminotrans_V_dom"/>
</dbReference>
<evidence type="ECO:0000256" key="1">
    <source>
        <dbReference type="ARBA" id="ARBA00001933"/>
    </source>
</evidence>
<dbReference type="Gene3D" id="3.40.640.10">
    <property type="entry name" value="Type I PLP-dependent aspartate aminotransferase-like (Major domain)"/>
    <property type="match status" value="1"/>
</dbReference>
<dbReference type="GO" id="GO:0031071">
    <property type="term" value="F:cysteine desulfurase activity"/>
    <property type="evidence" value="ECO:0007669"/>
    <property type="project" value="UniProtKB-EC"/>
</dbReference>
<dbReference type="CDD" id="cd06453">
    <property type="entry name" value="SufS_like"/>
    <property type="match status" value="1"/>
</dbReference>
<dbReference type="PIRSF" id="PIRSF005572">
    <property type="entry name" value="NifS"/>
    <property type="match status" value="1"/>
</dbReference>
<protein>
    <recommendedName>
        <fullName evidence="6 11">Cysteine desulfurase</fullName>
        <ecNumber evidence="5 11">2.8.1.7</ecNumber>
    </recommendedName>
</protein>
<dbReference type="RefSeq" id="WP_197641737.1">
    <property type="nucleotide sequence ID" value="NZ_JAEACP010000001.1"/>
</dbReference>
<proteinExistence type="inferred from homology"/>
<evidence type="ECO:0000256" key="10">
    <source>
        <dbReference type="RuleBase" id="RU004504"/>
    </source>
</evidence>
<keyword evidence="8 11" id="KW-0663">Pyridoxal phosphate</keyword>
<reference evidence="14" key="1">
    <citation type="journal article" date="2019" name="Int. J. Syst. Evol. Microbiol.">
        <title>The Global Catalogue of Microorganisms (GCM) 10K type strain sequencing project: providing services to taxonomists for standard genome sequencing and annotation.</title>
        <authorList>
            <consortium name="The Broad Institute Genomics Platform"/>
            <consortium name="The Broad Institute Genome Sequencing Center for Infectious Disease"/>
            <person name="Wu L."/>
            <person name="Ma J."/>
        </authorList>
    </citation>
    <scope>NUCLEOTIDE SEQUENCE [LARGE SCALE GENOMIC DNA]</scope>
    <source>
        <strain evidence="14">KCTC 62102</strain>
    </source>
</reference>
<evidence type="ECO:0000256" key="6">
    <source>
        <dbReference type="ARBA" id="ARBA00013558"/>
    </source>
</evidence>
<evidence type="ECO:0000256" key="3">
    <source>
        <dbReference type="ARBA" id="ARBA00003120"/>
    </source>
</evidence>
<evidence type="ECO:0000256" key="4">
    <source>
        <dbReference type="ARBA" id="ARBA00010447"/>
    </source>
</evidence>